<name>A0AC61NA09_9CAUD</name>
<proteinExistence type="predicted"/>
<accession>A0AC61NA09</accession>
<organism evidence="1 2">
    <name type="scientific">Stenotrophomonas phage BUCT626</name>
    <dbReference type="NCBI Taxonomy" id="2860376"/>
    <lineage>
        <taxon>Viruses</taxon>
        <taxon>Duplodnaviria</taxon>
        <taxon>Heunggongvirae</taxon>
        <taxon>Uroviricota</taxon>
        <taxon>Caudoviricetes</taxon>
        <taxon>Beaumontvirinae</taxon>
        <taxon>Bixiavirus</taxon>
        <taxon>Bixiavirus BUCT626</taxon>
    </lineage>
</organism>
<evidence type="ECO:0000313" key="1">
    <source>
        <dbReference type="EMBL" id="QYC96705.1"/>
    </source>
</evidence>
<sequence>MVKRTAGWRSRETVKGRLQAALYWNRKSRIEKIEPEPEPEPQPPKEDTEVTSNEPDR</sequence>
<protein>
    <submittedName>
        <fullName evidence="1">Uncharacterized protein</fullName>
    </submittedName>
</protein>
<reference evidence="1" key="1">
    <citation type="submission" date="2021-06" db="EMBL/GenBank/DDBJ databases">
        <authorList>
            <person name="Tian F."/>
            <person name="Li J."/>
            <person name="Li F."/>
            <person name="Tong Y."/>
        </authorList>
    </citation>
    <scope>NUCLEOTIDE SEQUENCE</scope>
</reference>
<keyword evidence="2" id="KW-1185">Reference proteome</keyword>
<dbReference type="EMBL" id="MZ398241">
    <property type="protein sequence ID" value="QYC96705.1"/>
    <property type="molecule type" value="Genomic_DNA"/>
</dbReference>
<dbReference type="Proteomes" id="UP000826964">
    <property type="component" value="Segment"/>
</dbReference>
<evidence type="ECO:0000313" key="2">
    <source>
        <dbReference type="Proteomes" id="UP000826964"/>
    </source>
</evidence>